<keyword evidence="6" id="KW-1185">Reference proteome</keyword>
<dbReference type="InterPro" id="IPR008626">
    <property type="entry name" value="Mediator_Med15_fun"/>
</dbReference>
<feature type="region of interest" description="Disordered" evidence="3">
    <location>
        <begin position="630"/>
        <end position="670"/>
    </location>
</feature>
<dbReference type="InterPro" id="IPR036546">
    <property type="entry name" value="MED15_KIX"/>
</dbReference>
<feature type="compositionally biased region" description="Polar residues" evidence="3">
    <location>
        <begin position="1430"/>
        <end position="1444"/>
    </location>
</feature>
<feature type="region of interest" description="Disordered" evidence="3">
    <location>
        <begin position="1429"/>
        <end position="1449"/>
    </location>
</feature>
<dbReference type="GO" id="GO:0003712">
    <property type="term" value="F:transcription coregulator activity"/>
    <property type="evidence" value="ECO:0007669"/>
    <property type="project" value="InterPro"/>
</dbReference>
<feature type="compositionally biased region" description="Polar residues" evidence="3">
    <location>
        <begin position="886"/>
        <end position="895"/>
    </location>
</feature>
<comment type="subcellular location">
    <subcellularLocation>
        <location evidence="1">Nucleus</location>
    </subcellularLocation>
</comment>
<feature type="compositionally biased region" description="Low complexity" evidence="3">
    <location>
        <begin position="598"/>
        <end position="613"/>
    </location>
</feature>
<feature type="compositionally biased region" description="Low complexity" evidence="3">
    <location>
        <begin position="526"/>
        <end position="541"/>
    </location>
</feature>
<evidence type="ECO:0000256" key="2">
    <source>
        <dbReference type="ARBA" id="ARBA00023242"/>
    </source>
</evidence>
<dbReference type="Pfam" id="PF16987">
    <property type="entry name" value="KIX_2"/>
    <property type="match status" value="1"/>
</dbReference>
<feature type="compositionally biased region" description="Low complexity" evidence="3">
    <location>
        <begin position="925"/>
        <end position="943"/>
    </location>
</feature>
<dbReference type="GeneID" id="55991292"/>
<evidence type="ECO:0000256" key="3">
    <source>
        <dbReference type="SAM" id="MobiDB-lite"/>
    </source>
</evidence>
<gene>
    <name evidence="5" type="ORF">TRUGW13939_03789</name>
</gene>
<feature type="compositionally biased region" description="Low complexity" evidence="3">
    <location>
        <begin position="896"/>
        <end position="906"/>
    </location>
</feature>
<dbReference type="Proteomes" id="UP000509510">
    <property type="component" value="Chromosome II"/>
</dbReference>
<dbReference type="KEGG" id="trg:TRUGW13939_03789"/>
<keyword evidence="2" id="KW-0539">Nucleus</keyword>
<feature type="domain" description="Mediator complex subunit 15 KIX" evidence="4">
    <location>
        <begin position="48"/>
        <end position="143"/>
    </location>
</feature>
<feature type="region of interest" description="Disordered" evidence="3">
    <location>
        <begin position="579"/>
        <end position="617"/>
    </location>
</feature>
<feature type="compositionally biased region" description="Polar residues" evidence="3">
    <location>
        <begin position="579"/>
        <end position="597"/>
    </location>
</feature>
<evidence type="ECO:0000259" key="4">
    <source>
        <dbReference type="Pfam" id="PF16987"/>
    </source>
</evidence>
<accession>A0A7H8QUL9</accession>
<feature type="compositionally biased region" description="Polar residues" evidence="3">
    <location>
        <begin position="1146"/>
        <end position="1157"/>
    </location>
</feature>
<feature type="compositionally biased region" description="Polar residues" evidence="3">
    <location>
        <begin position="630"/>
        <end position="640"/>
    </location>
</feature>
<reference evidence="6" key="1">
    <citation type="submission" date="2020-06" db="EMBL/GenBank/DDBJ databases">
        <title>A chromosome-scale genome assembly of Talaromyces rugulosus W13939.</title>
        <authorList>
            <person name="Wang B."/>
            <person name="Guo L."/>
            <person name="Ye K."/>
            <person name="Wang L."/>
        </authorList>
    </citation>
    <scope>NUCLEOTIDE SEQUENCE [LARGE SCALE GENOMIC DNA]</scope>
    <source>
        <strain evidence="6">W13939</strain>
    </source>
</reference>
<sequence length="1512" mass="166187">MNPANFPNVAAAAAMPGPPNPGQISAQNNQVFRHIIQVLQSQGPFTGWRADVPPEERAKKAWQMFVLLCFTPQNQWDPNADHLSGTRISSLRLIHPKVNVPTAIQAALNFEEKAFREAHQKDDYEKECTSKLHTIKETRVRQKNLQDQSQLQNPGAMPGAANPASAQFNPQMTRPMQTSPIQMPMHMGMNDPTMMQQQPRQQQQALQHQNQMGQQQRLMNGMHFNDELASLTQPEYEHVCGLAAQIFNSLPPDDVEQRRADLTRNTNNEIKQAIIQKYGDLFTYMIRVQCARRFRATKRNPQMMRTQAMDPNNPMMGSDAMLNRQMGGNMMGLQRNAALPMTAQQSGMETSGFMGNVENIQGQQADGLRSQEAGQLVVPASNAMAQQSFANHNAMFQQPGATPQQNAQGAANRPGVSPQQFLTAQQMQNAQNAQQDLLQQNPQFQGQNQPQNLSPAQIQAQAQAQARAQAAHNAKMAMANQQAQNTPKMNQNIPNQSPAMPMITRPVGPNMSPAQAAAQGRPPSRAPGVAGQQQPANQPQAMRGQMPGGLPPALQERLAQMPPEKMNAFLFNQRRTMASNQGKANGQSMPAQANVAHQQQQQQKQQQQQQQQQNGQITDSAMRNMQQQLSGMAGAPQNNPMLQGQQMTMQQQQHRQQMLRQQQLGRPPNMGEMTPEQVARMDRVPFPPSIINYSENINPAVPKTVTTWGQLKEWVLQNPQVLGHVDLPKLSQLQRLHLMQTLAAHRENGRVVAEQAGQQNWAAPQQQFIPNQGVPGAHPQATMPHVPAVTANDIQLARQKLGPQSNSIDDEQIRALIIRNRQRMLVQQIQSHNISAQALAQKQGMQQQQQAQVQNPATKQPTPSIPPAIPVSQPTSMSPAAPAAKMQNQTPASTTGRNGKAGAGAKSARKRPAPEEVIEVQNPKAQPAPQAAAALGKPPMAAPTAGATRQPFPFTKEQIASMPPQQRAQIEAHMKQRRPPLARAVAEENWNKALPDSLRTSYNDMARNYFQESPRKISTEERAFMSQQLRDSVDMLSRLDTLVHFLIRAQQEHAIKSLFSCRVQIMRQFKSADWSLNDEFDISPETLKKSITAVRETFKAMIRTVQSQQPKSNPAVPGAQSNVAPLNASNLEQHQQQEEAKRARRVQNQTVPAAPTSAQPPFPLGDPSPQGVPHAYGPGAGFSPDNMKIPQSKRRKQSHPATPATPTAPGAAALPKGDPLKQAMFKCSVPECEYHNKGFATHVELERHVEENHKAKEEISDPLQYALDSFNFALGKPVDEMDLVGTKDEKAAGTVGSKPISLHTSKRDVKAEGVAAATPLGRVVGQADTKAVSPASQQLLTPRSNVSKAAKAPTSNQVFVKVEKDAAKAMNQSMPEEKVSTTGWADSKVSLFSIQDAFGPSLTEESLGFGGDIFEEFVNADMFTGKAENTPDSVDSIGLNTQTPKDGEMIKDDTTITINDGDDDGPLPLDWFSRPGPMFNGSVYEDLWADWDLLSKDSLMGPSENNLSFSIP</sequence>
<proteinExistence type="predicted"/>
<feature type="compositionally biased region" description="Low complexity" evidence="3">
    <location>
        <begin position="153"/>
        <end position="166"/>
    </location>
</feature>
<feature type="compositionally biased region" description="Low complexity" evidence="3">
    <location>
        <begin position="1200"/>
        <end position="1215"/>
    </location>
</feature>
<evidence type="ECO:0000256" key="1">
    <source>
        <dbReference type="ARBA" id="ARBA00004123"/>
    </source>
</evidence>
<organism evidence="5 6">
    <name type="scientific">Talaromyces rugulosus</name>
    <name type="common">Penicillium rugulosum</name>
    <dbReference type="NCBI Taxonomy" id="121627"/>
    <lineage>
        <taxon>Eukaryota</taxon>
        <taxon>Fungi</taxon>
        <taxon>Dikarya</taxon>
        <taxon>Ascomycota</taxon>
        <taxon>Pezizomycotina</taxon>
        <taxon>Eurotiomycetes</taxon>
        <taxon>Eurotiomycetidae</taxon>
        <taxon>Eurotiales</taxon>
        <taxon>Trichocomaceae</taxon>
        <taxon>Talaromyces</taxon>
        <taxon>Talaromyces sect. Islandici</taxon>
    </lineage>
</organism>
<feature type="region of interest" description="Disordered" evidence="3">
    <location>
        <begin position="508"/>
        <end position="550"/>
    </location>
</feature>
<feature type="compositionally biased region" description="Low complexity" evidence="3">
    <location>
        <begin position="840"/>
        <end position="860"/>
    </location>
</feature>
<evidence type="ECO:0000313" key="6">
    <source>
        <dbReference type="Proteomes" id="UP000509510"/>
    </source>
</evidence>
<dbReference type="EMBL" id="CP055899">
    <property type="protein sequence ID" value="QKX56683.1"/>
    <property type="molecule type" value="Genomic_DNA"/>
</dbReference>
<feature type="region of interest" description="Disordered" evidence="3">
    <location>
        <begin position="146"/>
        <end position="166"/>
    </location>
</feature>
<dbReference type="OrthoDB" id="3918840at2759"/>
<dbReference type="Pfam" id="PF05397">
    <property type="entry name" value="Med15_fungi"/>
    <property type="match status" value="1"/>
</dbReference>
<dbReference type="RefSeq" id="XP_035342861.1">
    <property type="nucleotide sequence ID" value="XM_035486968.1"/>
</dbReference>
<feature type="compositionally biased region" description="Polar residues" evidence="3">
    <location>
        <begin position="397"/>
        <end position="409"/>
    </location>
</feature>
<feature type="region of interest" description="Disordered" evidence="3">
    <location>
        <begin position="444"/>
        <end position="467"/>
    </location>
</feature>
<protein>
    <recommendedName>
        <fullName evidence="4">Mediator complex subunit 15 KIX domain-containing protein</fullName>
    </recommendedName>
</protein>
<name>A0A7H8QUL9_TALRU</name>
<dbReference type="GO" id="GO:0016592">
    <property type="term" value="C:mediator complex"/>
    <property type="evidence" value="ECO:0007669"/>
    <property type="project" value="InterPro"/>
</dbReference>
<feature type="compositionally biased region" description="Low complexity" evidence="3">
    <location>
        <begin position="641"/>
        <end position="666"/>
    </location>
</feature>
<feature type="region of interest" description="Disordered" evidence="3">
    <location>
        <begin position="1131"/>
        <end position="1217"/>
    </location>
</feature>
<feature type="region of interest" description="Disordered" evidence="3">
    <location>
        <begin position="840"/>
        <end position="945"/>
    </location>
</feature>
<feature type="region of interest" description="Disordered" evidence="3">
    <location>
        <begin position="397"/>
        <end position="417"/>
    </location>
</feature>
<dbReference type="GO" id="GO:0006357">
    <property type="term" value="P:regulation of transcription by RNA polymerase II"/>
    <property type="evidence" value="ECO:0007669"/>
    <property type="project" value="InterPro"/>
</dbReference>
<evidence type="ECO:0000313" key="5">
    <source>
        <dbReference type="EMBL" id="QKX56683.1"/>
    </source>
</evidence>